<keyword evidence="1" id="KW-0472">Membrane</keyword>
<dbReference type="SUPFAM" id="SSF52540">
    <property type="entry name" value="P-loop containing nucleoside triphosphate hydrolases"/>
    <property type="match status" value="1"/>
</dbReference>
<dbReference type="InterPro" id="IPR013783">
    <property type="entry name" value="Ig-like_fold"/>
</dbReference>
<reference evidence="3 4" key="1">
    <citation type="journal article" date="2017" name="PLoS Biol.">
        <title>The sea cucumber genome provides insights into morphological evolution and visceral regeneration.</title>
        <authorList>
            <person name="Zhang X."/>
            <person name="Sun L."/>
            <person name="Yuan J."/>
            <person name="Sun Y."/>
            <person name="Gao Y."/>
            <person name="Zhang L."/>
            <person name="Li S."/>
            <person name="Dai H."/>
            <person name="Hamel J.F."/>
            <person name="Liu C."/>
            <person name="Yu Y."/>
            <person name="Liu S."/>
            <person name="Lin W."/>
            <person name="Guo K."/>
            <person name="Jin S."/>
            <person name="Xu P."/>
            <person name="Storey K.B."/>
            <person name="Huan P."/>
            <person name="Zhang T."/>
            <person name="Zhou Y."/>
            <person name="Zhang J."/>
            <person name="Lin C."/>
            <person name="Li X."/>
            <person name="Xing L."/>
            <person name="Huo D."/>
            <person name="Sun M."/>
            <person name="Wang L."/>
            <person name="Mercier A."/>
            <person name="Li F."/>
            <person name="Yang H."/>
            <person name="Xiang J."/>
        </authorList>
    </citation>
    <scope>NUCLEOTIDE SEQUENCE [LARGE SCALE GENOMIC DNA]</scope>
    <source>
        <strain evidence="3">Shaxun</strain>
        <tissue evidence="3">Muscle</tissue>
    </source>
</reference>
<dbReference type="PANTHER" id="PTHR46312">
    <property type="entry name" value="NACHT DOMAIN-CONTAINING PROTEIN"/>
    <property type="match status" value="1"/>
</dbReference>
<keyword evidence="4" id="KW-1185">Reference proteome</keyword>
<dbReference type="OrthoDB" id="120976at2759"/>
<proteinExistence type="predicted"/>
<name>A0A2G8KIH4_STIJA</name>
<keyword evidence="1" id="KW-1133">Transmembrane helix</keyword>
<dbReference type="InterPro" id="IPR027417">
    <property type="entry name" value="P-loop_NTPase"/>
</dbReference>
<feature type="domain" description="NACHT" evidence="2">
    <location>
        <begin position="362"/>
        <end position="516"/>
    </location>
</feature>
<dbReference type="STRING" id="307972.A0A2G8KIH4"/>
<dbReference type="Gene3D" id="2.60.40.10">
    <property type="entry name" value="Immunoglobulins"/>
    <property type="match status" value="1"/>
</dbReference>
<sequence>MLERTESFVLVENQEIDLSTHHRNEIIAERGKQVELLCSNHSLAYLLWKKVPSNDIVLYGTFINKTITKVFETGVTLGSKGSVVIESVDIRNEGLYVCIYNDWKFDGIQVTSLSVIVYPEPSYLKVEGCNHETYCTLQVQRTGSLTCQVKGIRPVVKLKWRVVQDKFADLLTFTSQENSVTKNGDTADVILVTEFEALETTPERLAVECLATGQHAHLFRLTTTLDLVIIQGEDHITDEPVVETKGPLVVIVIIAVLSIGTILFIATVYVVYTEDAGSRRTQNILTMRQKKKLFITQLKGSYENLFNSIKPVPYLEERYAVNSLFVEGGMECLVQDNSISWQRLDSYKCIQSDCRVKSTRRIIEAEPGYGKSTLTLQLAYEWCGGVQESILKNVDILILVKLRQLKGVSSIYDAIKKFVLPRDSRLVTDDIKEILSSCSPEKVFVILDGFDEFPENEKNSISDVLYIIKRRMFVDIEVVLTTRSFCLPKEYAPQTKRIRLTGFDKTAQEKYLQKAVTKDDKSASMRVKEALKDNPILIDLCQVPLFFVMFAHLSRDNEQLRKCTSVTKFFRYIISSLYKHFKRKMEDINVEIVNVFENDHDELDKLAFSSLTMNTGQTDWSKDELNELLGSEFLDQFLSVGILREYENTTVIDDPGTLNTKKVKFYHPLFCEWYAAHYVADIVAKHAKSKANSETFPEILESLEPNKFHYIYRFACGISQTAAKTIIPYLQDMKGRDRFAMLCILEQSGKVDDIIDNVKNLCTREIHISYQDSRLLQRSIVQIMVIASTRNIPIASLWLEDCFHDVHISHEEIVLKSTISLPVMKCLKELCIDEREIKNQEEIDKIFDYANKCSSLQTLKFRYCLLPQSIEKGKPFQGLSDREVNVLWYPQLTWYQLDFTYGTWKYKDSDFLLDQLGYDKEADSIREMKTSKK</sequence>
<evidence type="ECO:0000259" key="2">
    <source>
        <dbReference type="Pfam" id="PF05729"/>
    </source>
</evidence>
<comment type="caution">
    <text evidence="3">The sequence shown here is derived from an EMBL/GenBank/DDBJ whole genome shotgun (WGS) entry which is preliminary data.</text>
</comment>
<dbReference type="EMBL" id="MRZV01000558">
    <property type="protein sequence ID" value="PIK47792.1"/>
    <property type="molecule type" value="Genomic_DNA"/>
</dbReference>
<evidence type="ECO:0000256" key="1">
    <source>
        <dbReference type="SAM" id="Phobius"/>
    </source>
</evidence>
<dbReference type="PANTHER" id="PTHR46312:SF2">
    <property type="entry name" value="NUCLEOTIDE-BINDING OLIGOMERIZATION DOMAIN-CONTAINING PROTEIN 2-LIKE"/>
    <property type="match status" value="1"/>
</dbReference>
<evidence type="ECO:0000313" key="3">
    <source>
        <dbReference type="EMBL" id="PIK47792.1"/>
    </source>
</evidence>
<dbReference type="Pfam" id="PF05729">
    <property type="entry name" value="NACHT"/>
    <property type="match status" value="1"/>
</dbReference>
<dbReference type="SUPFAM" id="SSF48726">
    <property type="entry name" value="Immunoglobulin"/>
    <property type="match status" value="1"/>
</dbReference>
<gene>
    <name evidence="3" type="ORF">BSL78_15335</name>
</gene>
<keyword evidence="1" id="KW-0812">Transmembrane</keyword>
<evidence type="ECO:0000313" key="4">
    <source>
        <dbReference type="Proteomes" id="UP000230750"/>
    </source>
</evidence>
<dbReference type="Gene3D" id="3.40.50.300">
    <property type="entry name" value="P-loop containing nucleotide triphosphate hydrolases"/>
    <property type="match status" value="1"/>
</dbReference>
<organism evidence="3 4">
    <name type="scientific">Stichopus japonicus</name>
    <name type="common">Sea cucumber</name>
    <dbReference type="NCBI Taxonomy" id="307972"/>
    <lineage>
        <taxon>Eukaryota</taxon>
        <taxon>Metazoa</taxon>
        <taxon>Echinodermata</taxon>
        <taxon>Eleutherozoa</taxon>
        <taxon>Echinozoa</taxon>
        <taxon>Holothuroidea</taxon>
        <taxon>Aspidochirotacea</taxon>
        <taxon>Aspidochirotida</taxon>
        <taxon>Stichopodidae</taxon>
        <taxon>Apostichopus</taxon>
    </lineage>
</organism>
<dbReference type="InterPro" id="IPR007111">
    <property type="entry name" value="NACHT_NTPase"/>
</dbReference>
<dbReference type="InterPro" id="IPR036179">
    <property type="entry name" value="Ig-like_dom_sf"/>
</dbReference>
<dbReference type="Proteomes" id="UP000230750">
    <property type="component" value="Unassembled WGS sequence"/>
</dbReference>
<protein>
    <recommendedName>
        <fullName evidence="2">NACHT domain-containing protein</fullName>
    </recommendedName>
</protein>
<feature type="transmembrane region" description="Helical" evidence="1">
    <location>
        <begin position="248"/>
        <end position="272"/>
    </location>
</feature>
<accession>A0A2G8KIH4</accession>
<dbReference type="AlphaFoldDB" id="A0A2G8KIH4"/>